<sequence length="189" mass="21110">MAALRKCKFIDNEGESACSIINSITGEENVKKNDGRLAQLSDTQSVSISDCKFEIGRNSKCSLFYIGGSKGVKAEFKDSVFTGVVSNGAYHISGRSLGNQARKILIKSCRFSSSFNNAFNSDNNYMSIDMNDNHFNYKIKENKLPWKAVIAVIAVITIKLKKKPQDDQNDEHEMSTEIHESLIDQSFHI</sequence>
<keyword evidence="2" id="KW-1185">Reference proteome</keyword>
<organism evidence="1 2">
    <name type="scientific">Tritrichomonas musculus</name>
    <dbReference type="NCBI Taxonomy" id="1915356"/>
    <lineage>
        <taxon>Eukaryota</taxon>
        <taxon>Metamonada</taxon>
        <taxon>Parabasalia</taxon>
        <taxon>Tritrichomonadida</taxon>
        <taxon>Tritrichomonadidae</taxon>
        <taxon>Tritrichomonas</taxon>
    </lineage>
</organism>
<protein>
    <recommendedName>
        <fullName evidence="3">Right handed beta helix domain-containing protein</fullName>
    </recommendedName>
</protein>
<name>A0ABR2H1K4_9EUKA</name>
<evidence type="ECO:0000313" key="2">
    <source>
        <dbReference type="Proteomes" id="UP001470230"/>
    </source>
</evidence>
<evidence type="ECO:0000313" key="1">
    <source>
        <dbReference type="EMBL" id="KAK8840088.1"/>
    </source>
</evidence>
<evidence type="ECO:0008006" key="3">
    <source>
        <dbReference type="Google" id="ProtNLM"/>
    </source>
</evidence>
<reference evidence="1 2" key="1">
    <citation type="submission" date="2024-04" db="EMBL/GenBank/DDBJ databases">
        <title>Tritrichomonas musculus Genome.</title>
        <authorList>
            <person name="Alves-Ferreira E."/>
            <person name="Grigg M."/>
            <person name="Lorenzi H."/>
            <person name="Galac M."/>
        </authorList>
    </citation>
    <scope>NUCLEOTIDE SEQUENCE [LARGE SCALE GENOMIC DNA]</scope>
    <source>
        <strain evidence="1 2">EAF2021</strain>
    </source>
</reference>
<comment type="caution">
    <text evidence="1">The sequence shown here is derived from an EMBL/GenBank/DDBJ whole genome shotgun (WGS) entry which is preliminary data.</text>
</comment>
<dbReference type="EMBL" id="JAPFFF010000048">
    <property type="protein sequence ID" value="KAK8840088.1"/>
    <property type="molecule type" value="Genomic_DNA"/>
</dbReference>
<proteinExistence type="predicted"/>
<accession>A0ABR2H1K4</accession>
<gene>
    <name evidence="1" type="ORF">M9Y10_031025</name>
</gene>
<dbReference type="Proteomes" id="UP001470230">
    <property type="component" value="Unassembled WGS sequence"/>
</dbReference>